<dbReference type="InterPro" id="IPR001192">
    <property type="entry name" value="PI-PLC_fam"/>
</dbReference>
<dbReference type="Proteomes" id="UP001274830">
    <property type="component" value="Unassembled WGS sequence"/>
</dbReference>
<dbReference type="PROSITE" id="PS50007">
    <property type="entry name" value="PIPLC_X_DOMAIN"/>
    <property type="match status" value="1"/>
</dbReference>
<dbReference type="GeneID" id="89965291"/>
<dbReference type="PANTHER" id="PTHR10336:SF82">
    <property type="entry name" value="PHOSPHOINOSITIDE PHOSPHOLIPASE C"/>
    <property type="match status" value="1"/>
</dbReference>
<dbReference type="InterPro" id="IPR035892">
    <property type="entry name" value="C2_domain_sf"/>
</dbReference>
<organism evidence="4 5">
    <name type="scientific">Recurvomyces mirabilis</name>
    <dbReference type="NCBI Taxonomy" id="574656"/>
    <lineage>
        <taxon>Eukaryota</taxon>
        <taxon>Fungi</taxon>
        <taxon>Dikarya</taxon>
        <taxon>Ascomycota</taxon>
        <taxon>Pezizomycotina</taxon>
        <taxon>Dothideomycetes</taxon>
        <taxon>Dothideomycetidae</taxon>
        <taxon>Mycosphaerellales</taxon>
        <taxon>Teratosphaeriaceae</taxon>
        <taxon>Recurvomyces</taxon>
    </lineage>
</organism>
<dbReference type="RefSeq" id="XP_064691773.1">
    <property type="nucleotide sequence ID" value="XM_064840742.1"/>
</dbReference>
<dbReference type="SMART" id="SM00148">
    <property type="entry name" value="PLCXc"/>
    <property type="match status" value="1"/>
</dbReference>
<comment type="catalytic activity">
    <reaction evidence="1">
        <text>a 1,2-diacyl-sn-glycero-3-phospho-(1D-myo-inositol-4,5-bisphosphate) + H2O = 1D-myo-inositol 1,4,5-trisphosphate + a 1,2-diacyl-sn-glycerol + H(+)</text>
        <dbReference type="Rhea" id="RHEA:33179"/>
        <dbReference type="ChEBI" id="CHEBI:15377"/>
        <dbReference type="ChEBI" id="CHEBI:15378"/>
        <dbReference type="ChEBI" id="CHEBI:17815"/>
        <dbReference type="ChEBI" id="CHEBI:58456"/>
        <dbReference type="ChEBI" id="CHEBI:203600"/>
        <dbReference type="EC" id="3.1.4.11"/>
    </reaction>
</comment>
<dbReference type="InterPro" id="IPR001711">
    <property type="entry name" value="PLipase_C_Pinositol-sp_Y"/>
</dbReference>
<keyword evidence="5" id="KW-1185">Reference proteome</keyword>
<evidence type="ECO:0000259" key="3">
    <source>
        <dbReference type="PROSITE" id="PS50008"/>
    </source>
</evidence>
<evidence type="ECO:0000313" key="5">
    <source>
        <dbReference type="Proteomes" id="UP001274830"/>
    </source>
</evidence>
<dbReference type="PRINTS" id="PR00390">
    <property type="entry name" value="PHPHLIPASEC"/>
</dbReference>
<name>A0AAE0WPI8_9PEZI</name>
<dbReference type="GO" id="GO:0004435">
    <property type="term" value="F:phosphatidylinositol-4,5-bisphosphate phospholipase C activity"/>
    <property type="evidence" value="ECO:0007669"/>
    <property type="project" value="UniProtKB-EC"/>
</dbReference>
<gene>
    <name evidence="4" type="primary">PLCB4</name>
    <name evidence="4" type="ORF">LTR78_004560</name>
</gene>
<feature type="region of interest" description="Disordered" evidence="2">
    <location>
        <begin position="466"/>
        <end position="494"/>
    </location>
</feature>
<feature type="region of interest" description="Disordered" evidence="2">
    <location>
        <begin position="266"/>
        <end position="295"/>
    </location>
</feature>
<evidence type="ECO:0000256" key="2">
    <source>
        <dbReference type="SAM" id="MobiDB-lite"/>
    </source>
</evidence>
<sequence length="512" mass="57079">MESSTSQPLGPSVIKHAKTVYEAQNAGVGEGFDAFLRKLADQASAAPLTIETKATHPLSHYFISSSHNTYLSGNQLWSKSSTDAYKDVLKRGCRCIEIDVWDGKADSPSSSDSEESDIKKLRGMVKSKLGKFRHRNATNKVASEAQKAPESPAKDETLMPTPWRTSSGRDEPRVLHGYTATKEVPFRDVCETIRKYAFVTSDLPLIVSLEVHCGKPQQEIMAEIMRDYWQPFLLPMPIDFNDGTPLPTLEEVKKRILVKVKYTPPEVASQPPLTQSRARATSNVSDDGQSEPSKQGKICAALGSLGIYTRSYHFDGLDRPEAGIPTHVFAVSEAKFLDLYEEHRDALFRHNANFFMRAYPKGTRVRSSNLDPAPFWRQGVQMVALNWQESTDAAMMLNEAMFVGSGGWVLKPSSHYSLDNAEARSSDGQRLNMSVRVLAGQHLDSDAKDAPQVYVKCELHVEGKPKQREVKTKGGEWKRRSSVRQGHNPDFGGEAMTFDKVEDVRPALSFLR</sequence>
<feature type="region of interest" description="Disordered" evidence="2">
    <location>
        <begin position="136"/>
        <end position="172"/>
    </location>
</feature>
<reference evidence="4" key="1">
    <citation type="submission" date="2023-07" db="EMBL/GenBank/DDBJ databases">
        <title>Black Yeasts Isolated from many extreme environments.</title>
        <authorList>
            <person name="Coleine C."/>
            <person name="Stajich J.E."/>
            <person name="Selbmann L."/>
        </authorList>
    </citation>
    <scope>NUCLEOTIDE SEQUENCE</scope>
    <source>
        <strain evidence="4">CCFEE 5485</strain>
    </source>
</reference>
<feature type="compositionally biased region" description="Polar residues" evidence="2">
    <location>
        <begin position="271"/>
        <end position="293"/>
    </location>
</feature>
<dbReference type="Gene3D" id="3.20.20.190">
    <property type="entry name" value="Phosphatidylinositol (PI) phosphodiesterase"/>
    <property type="match status" value="1"/>
</dbReference>
<dbReference type="EMBL" id="JAUTXT010000014">
    <property type="protein sequence ID" value="KAK3675477.1"/>
    <property type="molecule type" value="Genomic_DNA"/>
</dbReference>
<dbReference type="PANTHER" id="PTHR10336">
    <property type="entry name" value="PHOSPHOINOSITIDE-SPECIFIC PHOSPHOLIPASE C FAMILY PROTEIN"/>
    <property type="match status" value="1"/>
</dbReference>
<protein>
    <recommendedName>
        <fullName evidence="1">Phosphoinositide phospholipase C</fullName>
        <ecNumber evidence="1">3.1.4.11</ecNumber>
    </recommendedName>
</protein>
<dbReference type="AlphaFoldDB" id="A0AAE0WPI8"/>
<dbReference type="PROSITE" id="PS50008">
    <property type="entry name" value="PIPLC_Y_DOMAIN"/>
    <property type="match status" value="1"/>
</dbReference>
<dbReference type="Pfam" id="PF00388">
    <property type="entry name" value="PI-PLC-X"/>
    <property type="match status" value="1"/>
</dbReference>
<dbReference type="EC" id="3.1.4.11" evidence="1"/>
<dbReference type="SUPFAM" id="SSF51695">
    <property type="entry name" value="PLC-like phosphodiesterases"/>
    <property type="match status" value="1"/>
</dbReference>
<dbReference type="GO" id="GO:0048015">
    <property type="term" value="P:phosphatidylinositol-mediated signaling"/>
    <property type="evidence" value="ECO:0007669"/>
    <property type="project" value="TreeGrafter"/>
</dbReference>
<accession>A0AAE0WPI8</accession>
<dbReference type="GO" id="GO:0051209">
    <property type="term" value="P:release of sequestered calcium ion into cytosol"/>
    <property type="evidence" value="ECO:0007669"/>
    <property type="project" value="TreeGrafter"/>
</dbReference>
<keyword evidence="1" id="KW-0442">Lipid degradation</keyword>
<dbReference type="Gene3D" id="2.60.40.150">
    <property type="entry name" value="C2 domain"/>
    <property type="match status" value="1"/>
</dbReference>
<dbReference type="Pfam" id="PF00387">
    <property type="entry name" value="PI-PLC-Y"/>
    <property type="match status" value="1"/>
</dbReference>
<dbReference type="CDD" id="cd08598">
    <property type="entry name" value="PI-PLC1c_yeast"/>
    <property type="match status" value="1"/>
</dbReference>
<keyword evidence="1 4" id="KW-0378">Hydrolase</keyword>
<evidence type="ECO:0000313" key="4">
    <source>
        <dbReference type="EMBL" id="KAK3675477.1"/>
    </source>
</evidence>
<proteinExistence type="predicted"/>
<dbReference type="InterPro" id="IPR017946">
    <property type="entry name" value="PLC-like_Pdiesterase_TIM-brl"/>
</dbReference>
<feature type="domain" description="PI-PLC Y-box" evidence="3">
    <location>
        <begin position="302"/>
        <end position="424"/>
    </location>
</feature>
<comment type="caution">
    <text evidence="4">The sequence shown here is derived from an EMBL/GenBank/DDBJ whole genome shotgun (WGS) entry which is preliminary data.</text>
</comment>
<feature type="compositionally biased region" description="Basic and acidic residues" evidence="2">
    <location>
        <begin position="466"/>
        <end position="479"/>
    </location>
</feature>
<keyword evidence="1" id="KW-0443">Lipid metabolism</keyword>
<dbReference type="SMART" id="SM00149">
    <property type="entry name" value="PLCYc"/>
    <property type="match status" value="1"/>
</dbReference>
<dbReference type="InterPro" id="IPR000909">
    <property type="entry name" value="PLipase_C_PInositol-sp_X_dom"/>
</dbReference>
<evidence type="ECO:0000256" key="1">
    <source>
        <dbReference type="RuleBase" id="RU361133"/>
    </source>
</evidence>
<dbReference type="GO" id="GO:0016042">
    <property type="term" value="P:lipid catabolic process"/>
    <property type="evidence" value="ECO:0007669"/>
    <property type="project" value="UniProtKB-KW"/>
</dbReference>